<evidence type="ECO:0000256" key="2">
    <source>
        <dbReference type="ARBA" id="ARBA00022679"/>
    </source>
</evidence>
<sequence>MSSQEQQQAQVTAAQVMQELVNLRNELTRQCEENDRLRAEQSTALERVRQESAAQVAEVRAQAHTAVQQATAQMGTMPQLVSDMVKSNKELVEAMAKKGGPNEKLCLVDTKGLGKPTTFSGESEQFLPWRHRMSSYVCSIHHDLQEVLEWLEEREKPFSSEELDTAFGEKALEADRVPRLQEKSRELANALQMVTSKEPFTIVCNCQNNGFEAWRRLARRYDPATASRKRTMLRAIISPQKQKLENLPQAIEEWADAVRTYEKRKDSTGRRTTLADEIKMAALEAMLPQELESHIQLNQSRFSTYDDVLDEVTRFIEYKTGKSLKVISAAAASAASKDDPMDLSYVERGKGKGASKVVCHNCGRSGHYARDCWSNGGKGSQQQRGSPKGPGQQGGKPSSKGGRGSPKGGKDKGKGKKGKGKKGKGKKGGKNKKHVGNIEEGGENAGEGNQDENWQEGEEDEGWEDGDWGETWEDGWEEAETNNLYVGALERESPKREKEKKKKESKPDPGSRGSSREEGSGPIVLGAMAPKNPKRKVPPKEEKDEDEKELEALEEQMDRARGQFQDLKEKVELARRRRQERLLQEAEELAEARRRSRGEVPGQSSFGAFSSSSRGPPERVREPKAGKKEEKKEVRLSLRDTAPWKRVSRYREPPVPEPKTPPKAKQERPRTPPKSPPPSRTKSPLLKPKVEPKRTEPKSPPSKPKVEPKRTEPKSPPSKPPPRSEEVQPRSEEVERQLATTAPKWGASRSQRPVAKAKPKLLRSPASWAGMRFRERVAHQDAIRDKKPRGTVGESLLKKQGEACSTCVSRRLKFRSKASLLLKKRMKEYKAAAAKAAGSHYARKVFEREKLVRADRPSKAELRSAKVAEKVKQREEEAAGEEEEEDKFSLEPESSEDESDFEDDPPSEGPEEPKKEEKKKPPKQEEGTEGATAITASTSSSMQRMLASGLMETNRANLAVLDQRIATKREKLEGRGSDPELEAEIASLEDERKRLKEERERLRAQQAGVKKKEPEHRRDQSVHDVRYKRQVEKGDSHWKAWRAEKGRRRAQEHRRSGVGERAKERIEADKKWHARHDVKVKKGDFRDNQKEEVDGIDTEVIHSDGTEAKPERRKDYRPLTKAERASHRVDADDEEELYRKELEKQERPKATGRYSADPSIAAEQKKKRNQKRNQRRNKLKRKLGSTWDPEHKGKKKKYVTQRKDNGVRYKTASGEALKDQGKAEVTGTLSGGRGATITGRGAGVHRILLSGAQACKTHFAFLHGTGGLLVPKGTAFAKEADEALRQLAWKHKGVGTKMQVKNGIYVFPLQDEKKGAEMVEEAAKRRAAGKATLKEKGGTEDDRFAEEPEAPGEEQQRAIVPKSPDQPTADQIAQHEASGHAVHRSWCVHCQRARKMVNPHYRIRRAELETSLPTLHMDYFFLGKEKQEDDVMPHLVVRCDKTQRTWATSLPEKGTHAYNVTWLASVIREAGWKRMCLFSDNEHALRALKLKASEEVQNVVFDLRESPTSTEHENAPSNGIAEAAVREVKRMVRAILSELETKLKIEVGVDHPILAWIARHAAFLMTRFRIGEDGKSAYERTLGRPWRRPTIVFGEQVMFKPVGSRHKRGSLDARVCMGRYVGTASRNADLLIMTSEGISRGHSLHRRPEDEKWPVEGFDVLRGLPWRMSGPQERASPNRVGMPALEGEQPAPQRRDFKARNLYVMKSDIELYGYTPQCPGCDAQLMGLPQRAHNDECRMRVQRRLQETDEGKERVKRAQERVEKDYGKRVKRDQPALEGRPAPDAMDVAAEEAAGAPLSRPMEVEDRAEPKQRKRAASKDVEDLYREEPSTRATDGPDVEDSQQLGDVMDHWGLQELRANLNDVPVLFLPKCVLELICKGQWPTIVLHADGNHRSARNVNLEALKFLRTAMSWPSMEDFMKICRQIGATATAQFSSFMLTEQRAQVLLDHVRAHAATNFQHLEQGENQAVQEAVQALQIFVDGFAKTGPEARASNAKKTAEELIASVSAAQSVRNRSKMIELQESLLTKFTPAELTDAVRQVVTKPSSGSSVSKNQVKVDAAYALCVREELRKDSGPIFVWADSSPQAGSDYLLSCYVTISRDSVVQCWDHFEQLVASVEDFQIAVSEKEPELLLECVAVRSASGRFLVKNMKKHCQMPMSLGSGCTNVEDKGKAMAVKFHRETGDVVLLSDVCQRVASFTTDMGTELGVPDLAGGNVQAYLPDYMRSGLVPELDGMEGLFAEMPPVIAPHLFPRALVVPGLDHIAHNLQEDLDKHLRSWSSWLPGFKGLCLLLSKKHLLKRLIATCIEGTPLSSLKGIFESTVPSIAKWRWGTICKTLPAVLSVFKPLKLVWNAEKFQKQNRSGGDPLEDGADQAEQEEDEDMKVLKVGDITSALRSDFWLAYAHMLLSLHEIGNRISSWASGCPCHGWLQAKPNAGPGVENHWDVYLREIVRARGLPLQEDGAAFSCPMAGKRAPELASGCLTEILNSTADAKKPDVLIAAAGLGREMHDSVITDFQTGVDFISLTVSYRQVSGAYVSLSLRMNQINDFMATEAGEQLMINMFDKIRKPKLLAKTFKFDEHPEWLAALSKGKQGQPRLGRIAVAIMYMNDIALQFLKLTSVRKQNKQHRKQEEKERQKLQRQARPVEPVSEEVVLRRLFAAHVASSLVPGEFYSMPASVFQASVSSLNSAMQFAPAPARAIENNEEALLKDAEVAVQPPGSDCRQDIFFKVLSTRSGFLRTVRRAPASQRRLNRNDIALTFHKAVPGQSNPEACVVQSEPVMCSAGGNAVHVLSSVGMDADKMEDMLRWQPGDQDCVMTLPNYSGTMDARLLGQLVSHKAFVGQPTRMPEASVPANMRATLQDMQHDGWVVSDSQGWQLTRDALAKLSLSYCLENPKAFHDQPAHVPALEDQTPYQLCAALKTQGWQWKLFKADISPPYVLGGDRVWYSQGTLVSKDYMLCLLRSESVLQEGQRVHHGQKAAYYRTLLQGQYAHAEGMLCIKNKQEPRVAIEDACPARSLESLGDMMPEDDLLWQSLALNEEPTLPTQPVPKAKQPAKAKPQPKANVSRKRQRRGSGATDKDDSDASSASPNSFADLWDVISEKASSGLPDDVQDYSPSLPSPVPENTADARGPMDIASGESRRLDEQAGPGHVDSPTALDAPVPRSAHGSFDFDLDEQSQARRDFSFDLMFLVRLGHACFLIAFEVEAYWGELWLRLQGAPARVGSTYYFCLLGKVVGQWDFLSRLKELKVLLSRSWQAEQDLKKSALVEGQGPEREKGPGKVPGGSREDFQRLFLWPREFVQKMATYSAQCLGVLVDKYRDGLSIVTDFSGVGSVEIACSFIEHGLRDSGEGASGHAPGCVFGSLEERIAPEILQKLHSLQATCVAGAESDLDGVEDATLQKNLHHRWGRQFLKLAVEALQDSGAELPATVWCHRHQRACRFHVRDEQAGATLAAGGPPCIDWSQIGLRLGWLGRGAIPFLLWAHERWLCRERIILMENVPGIDHDSLSVVFPCYHITVFTVSLAQFGIPANRERVYIVMLLQGTSWLLQDPEAVFREIFTEEHLLSSACQFFSAPQDIVDRNHSWQAVTRGLPGVSPTGRAWQAKHVMSMTEVKRVRAWEERVRGDLQLGRNQRADVYMNASQSAERCGVMYRLPTLITNAHIWSMRLQRLLLIPEMWEVQGFAMFEKGIPSKYMCPFRSCVLDTLAAQESTEQTEAKRTSRRRKFQQDLQLNHQDLRVMVGNSMSGQGRAAVVSMTMRGEEDGFAGALLDPGIGADSRKKRRTELASFVEEPKSGDDSGESSRAKKRKDKFQEKRDRKKLAKEKKKAETAASAASGATKKCSECKKTLPLAQFWEDQSKCKTCSKERKALLDIARRQGELEWYKSLDEKAHSDLSKGYKKAKAQAEKDRSKVKFSVKRYKESVVASAGSRGESRKRLMNMVQYVAWATSDEGESLTEKQAGLKWDSMMLDPAFKKEGPRGPKQKIYVPLFKDIVDYEDVSLVLILLAAALSVRLNERASRQRQVEQEGRLSSNLTQEQLEERARNLVFSGHDQGFGSDISATAANLVSGGDEDGNEGLRASVAVSSLQGLANPRRLSTGSGSRATVDSSSGDDDADAEPSDGKGGRGAAKWFDVASETQKFKRRVETLCTRMKTRMNQLSQQMQDQLDVSRNMAHVDLVETKIVHHRLRALRIIASGEQAEYSTYLEAIAATLVLRKVPDTKSVNTAGSANDFLLTATGPCNDYESLMTVSALKQSFLSITTLQDEKDLKTRVDAMNKCNSQWEELLGSCKSAFTELKKVSNQKSTSASAKGKSKAKAKAKNKAKTSAEAYGMFDTDAEFKMCPSSEADDETSQVDKLLLGTPFKGVLDKASDFISDAACKALDKFAKEFASSDIRVMTGKAQQETGPLKNELRGALTGLLPRDKRIILQEQVPDQLAMQSLMEPLMWASISGQRSCRMEVAGFPVIRYQHAGSRSLVMVLAEVLRGWLVAREERKKEQDREKILYAHLHTHFMHLSDDDCVELCLAHPDSVWYAFLNGDVDNIGLKLTFVDVEDTRGLRSMRQEAIDSKRKLPVLDALFQFIESSSKVQFRLIEVECCFRRERFVAVAPQKGRRKDWLKLEMVPPGYSHMHPQWQCQLVFVPVRSSFASLNSAKPCAGPGLDHSRQQARADAEMYDTATANPPPADEEVRMNLITRMFEQKGLKCSPTEAKAINSMVLQLGGNGNSAVPWSMVNEGIILPMDQEPPMFAQAEHLRFFEKLEQVKPKLLVGKLPTGPFQSVQRAFDMTNKIGVETRRGNLRKARSQLGLCFEAFEAQKEAGNYFLYECPRGTKSWEHELAQRMGSYLVEGPMCKWKVDESGKMIAGQSGKKRTRWITNSATVATALEKLCKGNAKVWNRTLSFKEGIVTAKAEYPPKLERALLAGVRAQLVLDGEMKEVGHVGGPDPHEEPPLEEYLHDTLPKAGQLHVSEPVIDANTGAQLDAKKVAEARASELAWVKKQGVYEKVEESVCWDETGRPPITLKWVDRNKGDDVRENYRSRLVVREVKSQGQAALIPDYALFSSMPPLEGLKILCSLLTTLKRSKSGKKLTLKLTDISRAHFYGKAERRVFVTLPEGDEAPGFCGLLKRTMYGTRDASAVWQRSYTSLLRKHGFVVGKAYPCTFYHAEADVRLLVHGDDFLVLADEDGHRFVDKVLSEEYEFKCDGHIGPECEKDSMTVLNRVVSYDSQTGTVTYEADPRHAEALVRDLGLESAKAAKTPAEKKKGSDLKAMLEAQPLNAELQKAYRSHTMRAAFLAQDRPDIAEATKSLARHMKEPTEWAWADLKRLVRYLRGNPRLIYEYHPQRFSKEIVMYCDSDHAGCLITRRSTTGLVTMLGSRCVKHSSNVQSTISLSSGESEFYAIVRAGSIGLSLQAMLEDWGLKVGLRIRSDSSAARGTTQRQGLGQARHVQTTYLWVQEKVATRALELERVGTEKNYSDICTKPMPEVAMLKHLKNMGLRFHVGRAGAAKRLV</sequence>
<feature type="region of interest" description="Disordered" evidence="5">
    <location>
        <begin position="3790"/>
        <end position="3844"/>
    </location>
</feature>
<dbReference type="SMART" id="SM00343">
    <property type="entry name" value="ZnF_C2HC"/>
    <property type="match status" value="1"/>
</dbReference>
<feature type="compositionally biased region" description="Basic and acidic residues" evidence="5">
    <location>
        <begin position="704"/>
        <end position="713"/>
    </location>
</feature>
<dbReference type="GO" id="GO:0008270">
    <property type="term" value="F:zinc ion binding"/>
    <property type="evidence" value="ECO:0007669"/>
    <property type="project" value="UniProtKB-KW"/>
</dbReference>
<dbReference type="GO" id="GO:0008168">
    <property type="term" value="F:methyltransferase activity"/>
    <property type="evidence" value="ECO:0007669"/>
    <property type="project" value="UniProtKB-KW"/>
</dbReference>
<keyword evidence="1" id="KW-0489">Methyltransferase</keyword>
<evidence type="ECO:0000313" key="7">
    <source>
        <dbReference type="EMBL" id="CAE6947588.1"/>
    </source>
</evidence>
<feature type="region of interest" description="Disordered" evidence="5">
    <location>
        <begin position="849"/>
        <end position="949"/>
    </location>
</feature>
<dbReference type="InterPro" id="IPR029063">
    <property type="entry name" value="SAM-dependent_MTases_sf"/>
</dbReference>
<proteinExistence type="predicted"/>
<dbReference type="Proteomes" id="UP000604046">
    <property type="component" value="Unassembled WGS sequence"/>
</dbReference>
<feature type="region of interest" description="Disordered" evidence="5">
    <location>
        <begin position="2361"/>
        <end position="2382"/>
    </location>
</feature>
<feature type="region of interest" description="Disordered" evidence="5">
    <location>
        <begin position="4098"/>
        <end position="4135"/>
    </location>
</feature>
<dbReference type="SUPFAM" id="SSF53335">
    <property type="entry name" value="S-adenosyl-L-methionine-dependent methyltransferases"/>
    <property type="match status" value="1"/>
</dbReference>
<reference evidence="7" key="1">
    <citation type="submission" date="2021-02" db="EMBL/GenBank/DDBJ databases">
        <authorList>
            <person name="Dougan E. K."/>
            <person name="Rhodes N."/>
            <person name="Thang M."/>
            <person name="Chan C."/>
        </authorList>
    </citation>
    <scope>NUCLEOTIDE SEQUENCE</scope>
</reference>
<feature type="compositionally biased region" description="Basic and acidic residues" evidence="5">
    <location>
        <begin position="3796"/>
        <end position="3809"/>
    </location>
</feature>
<feature type="compositionally biased region" description="Basic and acidic residues" evidence="5">
    <location>
        <begin position="1137"/>
        <end position="1149"/>
    </location>
</feature>
<feature type="compositionally biased region" description="Basic and acidic residues" evidence="5">
    <location>
        <begin position="1053"/>
        <end position="1130"/>
    </location>
</feature>
<feature type="compositionally biased region" description="Basic and acidic residues" evidence="5">
    <location>
        <begin position="1747"/>
        <end position="1775"/>
    </location>
</feature>
<dbReference type="Pfam" id="PF07727">
    <property type="entry name" value="RVT_2"/>
    <property type="match status" value="1"/>
</dbReference>
<feature type="compositionally biased region" description="Low complexity" evidence="5">
    <location>
        <begin position="929"/>
        <end position="941"/>
    </location>
</feature>
<feature type="compositionally biased region" description="Basic and acidic residues" evidence="5">
    <location>
        <begin position="1010"/>
        <end position="1044"/>
    </location>
</feature>
<accession>A0A812H927</accession>
<feature type="compositionally biased region" description="Acidic residues" evidence="5">
    <location>
        <begin position="4116"/>
        <end position="4125"/>
    </location>
</feature>
<dbReference type="InterPro" id="IPR001878">
    <property type="entry name" value="Znf_CCHC"/>
</dbReference>
<feature type="region of interest" description="Disordered" evidence="5">
    <location>
        <begin position="1669"/>
        <end position="1691"/>
    </location>
</feature>
<feature type="compositionally biased region" description="Low complexity" evidence="5">
    <location>
        <begin position="3052"/>
        <end position="3067"/>
    </location>
</feature>
<feature type="coiled-coil region" evidence="4">
    <location>
        <begin position="6"/>
        <end position="40"/>
    </location>
</feature>
<feature type="compositionally biased region" description="Low complexity" evidence="5">
    <location>
        <begin position="380"/>
        <end position="400"/>
    </location>
</feature>
<feature type="compositionally biased region" description="Low complexity" evidence="5">
    <location>
        <begin position="3835"/>
        <end position="3844"/>
    </location>
</feature>
<comment type="caution">
    <text evidence="7">The sequence shown here is derived from an EMBL/GenBank/DDBJ whole genome shotgun (WGS) entry which is preliminary data.</text>
</comment>
<dbReference type="InterPro" id="IPR036875">
    <property type="entry name" value="Znf_CCHC_sf"/>
</dbReference>
<feature type="region of interest" description="Disordered" evidence="5">
    <location>
        <begin position="373"/>
        <end position="568"/>
    </location>
</feature>
<feature type="compositionally biased region" description="Polar residues" evidence="5">
    <location>
        <begin position="4098"/>
        <end position="4112"/>
    </location>
</feature>
<feature type="compositionally biased region" description="Basic and acidic residues" evidence="5">
    <location>
        <begin position="616"/>
        <end position="638"/>
    </location>
</feature>
<feature type="compositionally biased region" description="Acidic residues" evidence="5">
    <location>
        <begin position="543"/>
        <end position="555"/>
    </location>
</feature>
<dbReference type="GO" id="GO:0003676">
    <property type="term" value="F:nucleic acid binding"/>
    <property type="evidence" value="ECO:0007669"/>
    <property type="project" value="InterPro"/>
</dbReference>
<feature type="compositionally biased region" description="Basic and acidic residues" evidence="5">
    <location>
        <begin position="911"/>
        <end position="926"/>
    </location>
</feature>
<feature type="region of interest" description="Disordered" evidence="5">
    <location>
        <begin position="1326"/>
        <end position="1370"/>
    </location>
</feature>
<feature type="region of interest" description="Disordered" evidence="5">
    <location>
        <begin position="1747"/>
        <end position="1844"/>
    </location>
</feature>
<feature type="region of interest" description="Disordered" evidence="5">
    <location>
        <begin position="3045"/>
        <end position="3093"/>
    </location>
</feature>
<dbReference type="Gene3D" id="3.40.50.150">
    <property type="entry name" value="Vaccinia Virus protein VP39"/>
    <property type="match status" value="1"/>
</dbReference>
<feature type="compositionally biased region" description="Basic and acidic residues" evidence="5">
    <location>
        <begin position="556"/>
        <end position="568"/>
    </location>
</feature>
<keyword evidence="2" id="KW-0808">Transferase</keyword>
<feature type="compositionally biased region" description="Basic and acidic residues" evidence="5">
    <location>
        <begin position="1802"/>
        <end position="1830"/>
    </location>
</feature>
<evidence type="ECO:0000256" key="1">
    <source>
        <dbReference type="ARBA" id="ARBA00022603"/>
    </source>
</evidence>
<feature type="compositionally biased region" description="Acidic residues" evidence="5">
    <location>
        <begin position="893"/>
        <end position="910"/>
    </location>
</feature>
<dbReference type="GO" id="GO:0032259">
    <property type="term" value="P:methylation"/>
    <property type="evidence" value="ECO:0007669"/>
    <property type="project" value="UniProtKB-KW"/>
</dbReference>
<feature type="compositionally biased region" description="Basic residues" evidence="5">
    <location>
        <begin position="413"/>
        <end position="435"/>
    </location>
</feature>
<feature type="compositionally biased region" description="Basic and acidic residues" evidence="5">
    <location>
        <begin position="1332"/>
        <end position="1346"/>
    </location>
</feature>
<keyword evidence="3" id="KW-0862">Zinc</keyword>
<feature type="domain" description="CCHC-type" evidence="6">
    <location>
        <begin position="359"/>
        <end position="372"/>
    </location>
</feature>
<feature type="compositionally biased region" description="Basic residues" evidence="5">
    <location>
        <begin position="1165"/>
        <end position="1183"/>
    </location>
</feature>
<evidence type="ECO:0000256" key="5">
    <source>
        <dbReference type="SAM" id="MobiDB-lite"/>
    </source>
</evidence>
<dbReference type="Pfam" id="PF00098">
    <property type="entry name" value="zf-CCHC"/>
    <property type="match status" value="1"/>
</dbReference>
<feature type="region of interest" description="Disordered" evidence="5">
    <location>
        <begin position="589"/>
        <end position="770"/>
    </location>
</feature>
<dbReference type="InterPro" id="IPR013103">
    <property type="entry name" value="RVT_2"/>
</dbReference>
<keyword evidence="8" id="KW-1185">Reference proteome</keyword>
<feature type="compositionally biased region" description="Basic and acidic residues" evidence="5">
    <location>
        <begin position="505"/>
        <end position="519"/>
    </location>
</feature>
<dbReference type="SUPFAM" id="SSF57756">
    <property type="entry name" value="Retrovirus zinc finger-like domains"/>
    <property type="match status" value="1"/>
</dbReference>
<feature type="compositionally biased region" description="Low complexity" evidence="5">
    <location>
        <begin position="604"/>
        <end position="613"/>
    </location>
</feature>
<feature type="region of interest" description="Disordered" evidence="5">
    <location>
        <begin position="3145"/>
        <end position="3164"/>
    </location>
</feature>
<name>A0A812H927_9DINO</name>
<dbReference type="Gene3D" id="4.10.60.10">
    <property type="entry name" value="Zinc finger, CCHC-type"/>
    <property type="match status" value="1"/>
</dbReference>
<dbReference type="PANTHER" id="PTHR11439">
    <property type="entry name" value="GAG-POL-RELATED RETROTRANSPOSON"/>
    <property type="match status" value="1"/>
</dbReference>
<feature type="region of interest" description="Disordered" evidence="5">
    <location>
        <begin position="996"/>
        <end position="1199"/>
    </location>
</feature>
<dbReference type="CDD" id="cd09272">
    <property type="entry name" value="RNase_HI_RT_Ty1"/>
    <property type="match status" value="1"/>
</dbReference>
<keyword evidence="3" id="KW-0863">Zinc-finger</keyword>
<organism evidence="7 8">
    <name type="scientific">Symbiodinium natans</name>
    <dbReference type="NCBI Taxonomy" id="878477"/>
    <lineage>
        <taxon>Eukaryota</taxon>
        <taxon>Sar</taxon>
        <taxon>Alveolata</taxon>
        <taxon>Dinophyceae</taxon>
        <taxon>Suessiales</taxon>
        <taxon>Symbiodiniaceae</taxon>
        <taxon>Symbiodinium</taxon>
    </lineage>
</organism>
<evidence type="ECO:0000313" key="8">
    <source>
        <dbReference type="Proteomes" id="UP000604046"/>
    </source>
</evidence>
<feature type="compositionally biased region" description="Acidic residues" evidence="5">
    <location>
        <begin position="449"/>
        <end position="480"/>
    </location>
</feature>
<feature type="region of interest" description="Disordered" evidence="5">
    <location>
        <begin position="3110"/>
        <end position="3139"/>
    </location>
</feature>
<protein>
    <recommendedName>
        <fullName evidence="6">CCHC-type domain-containing protein</fullName>
    </recommendedName>
</protein>
<feature type="compositionally biased region" description="Acidic residues" evidence="5">
    <location>
        <begin position="2368"/>
        <end position="2382"/>
    </location>
</feature>
<feature type="compositionally biased region" description="Basic and acidic residues" evidence="5">
    <location>
        <begin position="849"/>
        <end position="877"/>
    </location>
</feature>
<dbReference type="PANTHER" id="PTHR11439:SF483">
    <property type="entry name" value="PEPTIDE SYNTHASE GLIP-LIKE, PUTATIVE (AFU_ORTHOLOGUE AFUA_3G12920)-RELATED"/>
    <property type="match status" value="1"/>
</dbReference>
<feature type="compositionally biased region" description="Basic and acidic residues" evidence="5">
    <location>
        <begin position="722"/>
        <end position="736"/>
    </location>
</feature>
<evidence type="ECO:0000259" key="6">
    <source>
        <dbReference type="PROSITE" id="PS50158"/>
    </source>
</evidence>
<evidence type="ECO:0000256" key="3">
    <source>
        <dbReference type="PROSITE-ProRule" id="PRU00047"/>
    </source>
</evidence>
<evidence type="ECO:0000256" key="4">
    <source>
        <dbReference type="SAM" id="Coils"/>
    </source>
</evidence>
<feature type="compositionally biased region" description="Low complexity" evidence="5">
    <location>
        <begin position="1782"/>
        <end position="1797"/>
    </location>
</feature>
<dbReference type="Pfam" id="PF00145">
    <property type="entry name" value="DNA_methylase"/>
    <property type="match status" value="1"/>
</dbReference>
<dbReference type="PROSITE" id="PS50158">
    <property type="entry name" value="ZF_CCHC"/>
    <property type="match status" value="1"/>
</dbReference>
<gene>
    <name evidence="7" type="ORF">SNAT2548_LOCUS1457</name>
</gene>
<keyword evidence="4" id="KW-0175">Coiled coil</keyword>
<dbReference type="EMBL" id="CAJNDS010000080">
    <property type="protein sequence ID" value="CAE6947588.1"/>
    <property type="molecule type" value="Genomic_DNA"/>
</dbReference>
<keyword evidence="3" id="KW-0479">Metal-binding</keyword>
<feature type="compositionally biased region" description="Basic and acidic residues" evidence="5">
    <location>
        <begin position="688"/>
        <end position="697"/>
    </location>
</feature>
<dbReference type="InterPro" id="IPR001525">
    <property type="entry name" value="C5_MeTfrase"/>
</dbReference>